<dbReference type="PANTHER" id="PTHR12830:SF9">
    <property type="entry name" value="ANAPHASE-PROMOTING COMPLEX SUBUNIT 5"/>
    <property type="match status" value="1"/>
</dbReference>
<name>A0A7I4YFU8_HAECO</name>
<dbReference type="OrthoDB" id="5773922at2759"/>
<dbReference type="InterPro" id="IPR026000">
    <property type="entry name" value="Apc5_dom"/>
</dbReference>
<evidence type="ECO:0000256" key="1">
    <source>
        <dbReference type="ARBA" id="ARBA00007450"/>
    </source>
</evidence>
<dbReference type="GO" id="GO:0070979">
    <property type="term" value="P:protein K11-linked ubiquitination"/>
    <property type="evidence" value="ECO:0007669"/>
    <property type="project" value="TreeGrafter"/>
</dbReference>
<comment type="similarity">
    <text evidence="1">Belongs to the APC5 family.</text>
</comment>
<dbReference type="GO" id="GO:0051301">
    <property type="term" value="P:cell division"/>
    <property type="evidence" value="ECO:0007669"/>
    <property type="project" value="UniProtKB-KW"/>
</dbReference>
<proteinExistence type="inferred from homology"/>
<dbReference type="Gene3D" id="1.25.40.10">
    <property type="entry name" value="Tetratricopeptide repeat domain"/>
    <property type="match status" value="1"/>
</dbReference>
<evidence type="ECO:0000259" key="9">
    <source>
        <dbReference type="Pfam" id="PF12862"/>
    </source>
</evidence>
<dbReference type="GO" id="GO:0045842">
    <property type="term" value="P:positive regulation of mitotic metaphase/anaphase transition"/>
    <property type="evidence" value="ECO:0007669"/>
    <property type="project" value="TreeGrafter"/>
</dbReference>
<dbReference type="PANTHER" id="PTHR12830">
    <property type="entry name" value="ANAPHASE-PROMOTING COMPLEX SUBUNIT 5"/>
    <property type="match status" value="1"/>
</dbReference>
<dbReference type="Proteomes" id="UP000025227">
    <property type="component" value="Unplaced"/>
</dbReference>
<evidence type="ECO:0000256" key="3">
    <source>
        <dbReference type="ARBA" id="ARBA00022618"/>
    </source>
</evidence>
<evidence type="ECO:0000256" key="6">
    <source>
        <dbReference type="ARBA" id="ARBA00023306"/>
    </source>
</evidence>
<dbReference type="UniPathway" id="UPA00143"/>
<keyword evidence="10" id="KW-1185">Reference proteome</keyword>
<organism evidence="10 11">
    <name type="scientific">Haemonchus contortus</name>
    <name type="common">Barber pole worm</name>
    <dbReference type="NCBI Taxonomy" id="6289"/>
    <lineage>
        <taxon>Eukaryota</taxon>
        <taxon>Metazoa</taxon>
        <taxon>Ecdysozoa</taxon>
        <taxon>Nematoda</taxon>
        <taxon>Chromadorea</taxon>
        <taxon>Rhabditida</taxon>
        <taxon>Rhabditina</taxon>
        <taxon>Rhabditomorpha</taxon>
        <taxon>Strongyloidea</taxon>
        <taxon>Trichostrongylidae</taxon>
        <taxon>Haemonchus</taxon>
    </lineage>
</organism>
<dbReference type="WBParaSite" id="HCON_00095275-00001">
    <property type="protein sequence ID" value="HCON_00095275-00001"/>
    <property type="gene ID" value="HCON_00095275"/>
</dbReference>
<keyword evidence="6" id="KW-0131">Cell cycle</keyword>
<dbReference type="Pfam" id="PF12862">
    <property type="entry name" value="ANAPC5"/>
    <property type="match status" value="1"/>
</dbReference>
<evidence type="ECO:0000256" key="7">
    <source>
        <dbReference type="ARBA" id="ARBA00031069"/>
    </source>
</evidence>
<accession>A0A7I4YFU8</accession>
<dbReference type="GO" id="GO:0005680">
    <property type="term" value="C:anaphase-promoting complex"/>
    <property type="evidence" value="ECO:0007669"/>
    <property type="project" value="InterPro"/>
</dbReference>
<reference evidence="11" key="1">
    <citation type="submission" date="2020-12" db="UniProtKB">
        <authorList>
            <consortium name="WormBaseParasite"/>
        </authorList>
    </citation>
    <scope>IDENTIFICATION</scope>
    <source>
        <strain evidence="11">MHco3</strain>
    </source>
</reference>
<keyword evidence="5" id="KW-0833">Ubl conjugation pathway</keyword>
<evidence type="ECO:0000256" key="5">
    <source>
        <dbReference type="ARBA" id="ARBA00022786"/>
    </source>
</evidence>
<evidence type="ECO:0000313" key="11">
    <source>
        <dbReference type="WBParaSite" id="HCON_00095275-00001"/>
    </source>
</evidence>
<comment type="function">
    <text evidence="8">Component of the anaphase promoting complex/cyclosome (APC/C), a cell cycle-regulated E3 ubiquitin ligase that controls progression through mitosis and the G1 phase of the cell cycle. The APC/C complex acts by mediating ubiquitination and subsequent degradation of target proteins: it mainly mediates the formation of 'Lys-11'-linked polyubiquitin chains and, to a lower extent, the formation of 'Lys-48'- and 'Lys-63'-linked polyubiquitin chains. The APC/C complex catalyzes assembly of branched 'Lys-11'-/'Lys-48'-linked branched ubiquitin chains on target proteins.</text>
</comment>
<evidence type="ECO:0000313" key="10">
    <source>
        <dbReference type="Proteomes" id="UP000025227"/>
    </source>
</evidence>
<dbReference type="AlphaFoldDB" id="A0A7I4YFU8"/>
<keyword evidence="4" id="KW-0498">Mitosis</keyword>
<evidence type="ECO:0000256" key="4">
    <source>
        <dbReference type="ARBA" id="ARBA00022776"/>
    </source>
</evidence>
<dbReference type="SUPFAM" id="SSF48452">
    <property type="entry name" value="TPR-like"/>
    <property type="match status" value="1"/>
</dbReference>
<evidence type="ECO:0000256" key="8">
    <source>
        <dbReference type="ARBA" id="ARBA00045696"/>
    </source>
</evidence>
<dbReference type="InterPro" id="IPR037679">
    <property type="entry name" value="Apc5"/>
</dbReference>
<dbReference type="GO" id="GO:0031145">
    <property type="term" value="P:anaphase-promoting complex-dependent catabolic process"/>
    <property type="evidence" value="ECO:0007669"/>
    <property type="project" value="TreeGrafter"/>
</dbReference>
<dbReference type="OMA" id="FYQPRKL"/>
<sequence>MTSAYAEWNQRQDRIVIPFSTRVNLDDLFGNVHTNAVCERITPCKLAVYVLIQVLDEIHQDVQAFTPYEHCLLLTDLYGMIERGDMSYLELARIVRWMDKTIRKSIYNDFLEYIQAFLDGDDVMIQIDVILQTRPNTANFIYSKSYLGMWLKKLSAEWSQLSTQQVFECNTRFVEWIRDGDDRTDDIHRMDDAEPFDIFNVVNQSSVVPFEIESSGRARKWISNQMHLLQVCPSAALPDNEIMDWCQIIRKNHLDIVQVHLLEMLCHIRAMNMGRAAESLRIYFDYSMFRASDAIVAAGNRGCRLGVLDQRSLRFSCLLQARLCRIFCDKQAARLLLNECVQQAQNHDVVCLRMAVVELAALEAVLPNDVELKTLTEEKSTETLLTTDELLRMIDRVADTEPRIEGDDHRDAVISTDESEQLFEQLNALAHLMTAITAARRCKSARLVEEGLERAMRCTTGPDVEARARLISDAAVATTCSVRLRHGLALSTQSLATSLVETNYSDGCAPRHETEAHAIAGVNMVYAAAMMGEWDRVTTMLSRLKLYFTPELNWQAAQYVNLCDWIILFDTAILRGQWDKCIPVLEDIETLDPAEAALRKSILLAARNELSAASNLLESIHTKYETPSTVITHMRLQLQLAMFLSAEYRWSAAIEMLQGVREEAIGVQQRNIAAMALRRIGVVQLMSGDHETALKSLIECQKDITDSCSILEKAVLSIALAQTYSLSGNKNEQLQYLSKARAQCRQAGAILFEKFVLTEIVFFYHERGDMDERDDIASEFAAIDDRYAGHFDWKLV</sequence>
<feature type="domain" description="Anaphase-promoting complex subunit 5" evidence="9">
    <location>
        <begin position="260"/>
        <end position="362"/>
    </location>
</feature>
<evidence type="ECO:0000256" key="2">
    <source>
        <dbReference type="ARBA" id="ARBA00016066"/>
    </source>
</evidence>
<protein>
    <recommendedName>
        <fullName evidence="2">Anaphase-promoting complex subunit 5</fullName>
    </recommendedName>
    <alternativeName>
        <fullName evidence="7">Cyclosome subunit 5</fullName>
    </alternativeName>
</protein>
<dbReference type="InterPro" id="IPR011990">
    <property type="entry name" value="TPR-like_helical_dom_sf"/>
</dbReference>
<keyword evidence="3" id="KW-0132">Cell division</keyword>